<sequence length="140" mass="16144">MKTIFSIIFLTFLLPLGQNKTTELSGIYYSVDNKFEKWSIMELRENGTFKYKYGLSACQGDVTGTYTVNSNRIQFKNDKEFTKEYLEKERDSLNSIFPGIGIPVIPDLSLTEWKIKKNSIKPISEIDCGCIIEKGKHKKR</sequence>
<dbReference type="AlphaFoldDB" id="A0A506PC61"/>
<evidence type="ECO:0000313" key="1">
    <source>
        <dbReference type="EMBL" id="TPV31169.1"/>
    </source>
</evidence>
<dbReference type="Proteomes" id="UP000317332">
    <property type="component" value="Unassembled WGS sequence"/>
</dbReference>
<dbReference type="EMBL" id="VHIQ01000010">
    <property type="protein sequence ID" value="TPV31169.1"/>
    <property type="molecule type" value="Genomic_DNA"/>
</dbReference>
<evidence type="ECO:0000313" key="2">
    <source>
        <dbReference type="Proteomes" id="UP000317332"/>
    </source>
</evidence>
<organism evidence="1 2">
    <name type="scientific">Paucihalobacter ruber</name>
    <dbReference type="NCBI Taxonomy" id="2567861"/>
    <lineage>
        <taxon>Bacteria</taxon>
        <taxon>Pseudomonadati</taxon>
        <taxon>Bacteroidota</taxon>
        <taxon>Flavobacteriia</taxon>
        <taxon>Flavobacteriales</taxon>
        <taxon>Flavobacteriaceae</taxon>
        <taxon>Paucihalobacter</taxon>
    </lineage>
</organism>
<proteinExistence type="predicted"/>
<name>A0A506PC61_9FLAO</name>
<dbReference type="OrthoDB" id="1443722at2"/>
<protein>
    <submittedName>
        <fullName evidence="1">Uncharacterized protein</fullName>
    </submittedName>
</protein>
<keyword evidence="2" id="KW-1185">Reference proteome</keyword>
<reference evidence="1 2" key="1">
    <citation type="submission" date="2019-06" db="EMBL/GenBank/DDBJ databases">
        <title>Flavobacteriaceae Paucihalobacterium erythroidium CWB-1, complete genome.</title>
        <authorList>
            <person name="Wu S."/>
        </authorList>
    </citation>
    <scope>NUCLEOTIDE SEQUENCE [LARGE SCALE GENOMIC DNA]</scope>
    <source>
        <strain evidence="1 2">CWB-1</strain>
    </source>
</reference>
<accession>A0A506PC61</accession>
<comment type="caution">
    <text evidence="1">The sequence shown here is derived from an EMBL/GenBank/DDBJ whole genome shotgun (WGS) entry which is preliminary data.</text>
</comment>
<gene>
    <name evidence="1" type="ORF">FJ651_15395</name>
</gene>
<dbReference type="RefSeq" id="WP_140991687.1">
    <property type="nucleotide sequence ID" value="NZ_VHIQ01000010.1"/>
</dbReference>